<evidence type="ECO:0000313" key="6">
    <source>
        <dbReference type="EMBL" id="CUU54062.1"/>
    </source>
</evidence>
<dbReference type="PANTHER" id="PTHR43179:SF12">
    <property type="entry name" value="GALACTOFURANOSYLTRANSFERASE GLFT2"/>
    <property type="match status" value="1"/>
</dbReference>
<dbReference type="AlphaFoldDB" id="A0A0S4QFJ5"/>
<evidence type="ECO:0000259" key="5">
    <source>
        <dbReference type="Pfam" id="PF00535"/>
    </source>
</evidence>
<accession>A0A0S4QFJ5</accession>
<dbReference type="Proteomes" id="UP000198802">
    <property type="component" value="Unassembled WGS sequence"/>
</dbReference>
<dbReference type="PANTHER" id="PTHR43179">
    <property type="entry name" value="RHAMNOSYLTRANSFERASE WBBL"/>
    <property type="match status" value="1"/>
</dbReference>
<dbReference type="RefSeq" id="WP_091271302.1">
    <property type="nucleotide sequence ID" value="NZ_FAOZ01000002.1"/>
</dbReference>
<keyword evidence="4 6" id="KW-0808">Transferase</keyword>
<name>A0A0S4QFJ5_9ACTN</name>
<dbReference type="Gene3D" id="3.90.550.10">
    <property type="entry name" value="Spore Coat Polysaccharide Biosynthesis Protein SpsA, Chain A"/>
    <property type="match status" value="1"/>
</dbReference>
<evidence type="ECO:0000256" key="3">
    <source>
        <dbReference type="ARBA" id="ARBA00022676"/>
    </source>
</evidence>
<feature type="domain" description="Glycosyltransferase 2-like" evidence="5">
    <location>
        <begin position="5"/>
        <end position="111"/>
    </location>
</feature>
<evidence type="ECO:0000256" key="4">
    <source>
        <dbReference type="ARBA" id="ARBA00022679"/>
    </source>
</evidence>
<reference evidence="7" key="1">
    <citation type="submission" date="2015-11" db="EMBL/GenBank/DDBJ databases">
        <authorList>
            <person name="Varghese N."/>
        </authorList>
    </citation>
    <scope>NUCLEOTIDE SEQUENCE [LARGE SCALE GENOMIC DNA]</scope>
    <source>
        <strain evidence="7">DSM 45899</strain>
    </source>
</reference>
<keyword evidence="3" id="KW-0328">Glycosyltransferase</keyword>
<comment type="similarity">
    <text evidence="2">Belongs to the glycosyltransferase 2 family.</text>
</comment>
<comment type="pathway">
    <text evidence="1">Cell wall biogenesis; cell wall polysaccharide biosynthesis.</text>
</comment>
<dbReference type="EMBL" id="FAOZ01000002">
    <property type="protein sequence ID" value="CUU54062.1"/>
    <property type="molecule type" value="Genomic_DNA"/>
</dbReference>
<dbReference type="Pfam" id="PF00535">
    <property type="entry name" value="Glycos_transf_2"/>
    <property type="match status" value="1"/>
</dbReference>
<evidence type="ECO:0000313" key="7">
    <source>
        <dbReference type="Proteomes" id="UP000198802"/>
    </source>
</evidence>
<dbReference type="InterPro" id="IPR001173">
    <property type="entry name" value="Glyco_trans_2-like"/>
</dbReference>
<protein>
    <submittedName>
        <fullName evidence="6">Glycosyltransferase, GT2 family</fullName>
    </submittedName>
</protein>
<dbReference type="GO" id="GO:0016757">
    <property type="term" value="F:glycosyltransferase activity"/>
    <property type="evidence" value="ECO:0007669"/>
    <property type="project" value="UniProtKB-KW"/>
</dbReference>
<sequence>MQPLTVVIVHRDQPERLLDTIDAFRAQDIPVTITIVDNGSVTIPPVEADDVTVVLGGANLGFGPAANIGYRRFLADPDAGEWVVLAPHDALPEPTCLSHILGVLAERPRAGLACADVGDGATPVIDAYLGGILVPASVDAGWETVGHPHGTLMFARRACLDEVGIFDERYFAYCEEADLALRARAAGWESGLVRGAMVKNPYVGSPSGAIDYLQLRNTLLMVREHFGRYHVFIRLCIALLQLGTGAIRPARRGPYWHPDGRVRGIVDFLRGRFGPPPAHLYTKR</sequence>
<dbReference type="SUPFAM" id="SSF53448">
    <property type="entry name" value="Nucleotide-diphospho-sugar transferases"/>
    <property type="match status" value="1"/>
</dbReference>
<dbReference type="InterPro" id="IPR029044">
    <property type="entry name" value="Nucleotide-diphossugar_trans"/>
</dbReference>
<evidence type="ECO:0000256" key="2">
    <source>
        <dbReference type="ARBA" id="ARBA00006739"/>
    </source>
</evidence>
<keyword evidence="7" id="KW-1185">Reference proteome</keyword>
<organism evidence="6 7">
    <name type="scientific">Parafrankia irregularis</name>
    <dbReference type="NCBI Taxonomy" id="795642"/>
    <lineage>
        <taxon>Bacteria</taxon>
        <taxon>Bacillati</taxon>
        <taxon>Actinomycetota</taxon>
        <taxon>Actinomycetes</taxon>
        <taxon>Frankiales</taxon>
        <taxon>Frankiaceae</taxon>
        <taxon>Parafrankia</taxon>
    </lineage>
</organism>
<proteinExistence type="inferred from homology"/>
<gene>
    <name evidence="6" type="ORF">Ga0074812_10265</name>
</gene>
<evidence type="ECO:0000256" key="1">
    <source>
        <dbReference type="ARBA" id="ARBA00004776"/>
    </source>
</evidence>